<keyword evidence="19" id="KW-1185">Reference proteome</keyword>
<evidence type="ECO:0000256" key="16">
    <source>
        <dbReference type="ARBA" id="ARBA00083073"/>
    </source>
</evidence>
<comment type="caution">
    <text evidence="17">The sequence shown here is derived from an EMBL/GenBank/DDBJ whole genome shotgun (WGS) entry which is preliminary data.</text>
</comment>
<evidence type="ECO:0000256" key="13">
    <source>
        <dbReference type="ARBA" id="ARBA00074800"/>
    </source>
</evidence>
<dbReference type="EMBL" id="JACKWZ010000005">
    <property type="protein sequence ID" value="KAF9424089.1"/>
    <property type="molecule type" value="Genomic_DNA"/>
</dbReference>
<sequence>MTQELKKVSPAVYGKVTPPVMEKGKVTYCTDLEKSVIMSNFERRGWIQVGPDDEWNFYWSFTQNCRTIFSIESGYRMSDNQMINHFPNHYELSRKDLLVKNIKRYRKELEKEGNPLAEKTEVVLPNGQVITRYIHLDFIPVTYVLPADYNMFVEEYRKSPQSTWIMKPCGKSQGAGIFLINKLSKLKKWSREAKTPFHPQLTSKESYVISRYIDNPLLIGGKKFDLRLYVLVTSFRPLKAYLFQHGFCRFCTVKYDTSVTELDNMYVHLTNVSVQKHGGDYNSLHGGKMSIQNFRLYLEGTRGRSVTDKLFAEMQWLIVHSLKAVAPVMANDRHCFECYGYDIIIDNTLKPWLVEVNASPSLQSTTHNDRILKYKLIDNIVSVVVPPDGIPDARWNKIPTAEALGDFELLIDEELIEREDANSRYNKYHRVRQ</sequence>
<comment type="catalytic activity">
    <reaction evidence="11">
        <text>(L-glutamyl)(n)-gamma-L-glutamyl-L-glutamyl-[protein] + L-glutamate + ATP = (L-glutamyl)(n+1)-gamma-L-glutamyl-L-glutamyl-[protein] + ADP + phosphate + H(+)</text>
        <dbReference type="Rhea" id="RHEA:60148"/>
        <dbReference type="Rhea" id="RHEA-COMP:15519"/>
        <dbReference type="Rhea" id="RHEA-COMP:15675"/>
        <dbReference type="ChEBI" id="CHEBI:15378"/>
        <dbReference type="ChEBI" id="CHEBI:29985"/>
        <dbReference type="ChEBI" id="CHEBI:30616"/>
        <dbReference type="ChEBI" id="CHEBI:43474"/>
        <dbReference type="ChEBI" id="CHEBI:143623"/>
        <dbReference type="ChEBI" id="CHEBI:456216"/>
    </reaction>
    <physiologicalReaction direction="left-to-right" evidence="11">
        <dbReference type="Rhea" id="RHEA:60149"/>
    </physiologicalReaction>
</comment>
<evidence type="ECO:0000256" key="9">
    <source>
        <dbReference type="ARBA" id="ARBA00023212"/>
    </source>
</evidence>
<dbReference type="GO" id="GO:0000226">
    <property type="term" value="P:microtubule cytoskeleton organization"/>
    <property type="evidence" value="ECO:0007669"/>
    <property type="project" value="TreeGrafter"/>
</dbReference>
<evidence type="ECO:0000256" key="1">
    <source>
        <dbReference type="ARBA" id="ARBA00004120"/>
    </source>
</evidence>
<evidence type="ECO:0000256" key="12">
    <source>
        <dbReference type="ARBA" id="ARBA00062645"/>
    </source>
</evidence>
<keyword evidence="8" id="KW-0969">Cilium</keyword>
<keyword evidence="4" id="KW-0436">Ligase</keyword>
<comment type="subcellular location">
    <subcellularLocation>
        <location evidence="1">Cytoplasm</location>
        <location evidence="1">Cytoskeleton</location>
        <location evidence="1">Cilium basal body</location>
    </subcellularLocation>
</comment>
<dbReference type="InterPro" id="IPR004344">
    <property type="entry name" value="TTL/TTLL_fam"/>
</dbReference>
<keyword evidence="6" id="KW-0547">Nucleotide-binding</keyword>
<evidence type="ECO:0000256" key="7">
    <source>
        <dbReference type="ARBA" id="ARBA00022840"/>
    </source>
</evidence>
<comment type="similarity">
    <text evidence="2">Belongs to the tubulin polyglutamylase family.</text>
</comment>
<dbReference type="Proteomes" id="UP000814243">
    <property type="component" value="Unassembled WGS sequence"/>
</dbReference>
<accession>A0A835GQS1</accession>
<dbReference type="FunFam" id="3.30.470.20:FF:000033">
    <property type="entry name" value="Probable tubulin polyglutamylase TTLL1"/>
    <property type="match status" value="1"/>
</dbReference>
<evidence type="ECO:0000256" key="4">
    <source>
        <dbReference type="ARBA" id="ARBA00022598"/>
    </source>
</evidence>
<evidence type="ECO:0000256" key="2">
    <source>
        <dbReference type="ARBA" id="ARBA00006118"/>
    </source>
</evidence>
<keyword evidence="3" id="KW-0963">Cytoplasm</keyword>
<reference evidence="18" key="2">
    <citation type="journal article" date="2021" name="G3 (Bethesda)">
        <title>Genome and transcriptome analysis of the beet armyworm Spodoptera exigua reveals targets for pest control. .</title>
        <authorList>
            <person name="Simon S."/>
            <person name="Breeschoten T."/>
            <person name="Jansen H.J."/>
            <person name="Dirks R.P."/>
            <person name="Schranz M.E."/>
            <person name="Ros V.I.D."/>
        </authorList>
    </citation>
    <scope>NUCLEOTIDE SEQUENCE</scope>
    <source>
        <strain evidence="18">TB_SE_WUR_2020</strain>
    </source>
</reference>
<reference evidence="17" key="1">
    <citation type="submission" date="2020-08" db="EMBL/GenBank/DDBJ databases">
        <title>Spodoptera exigua strain:BAW_Kor-Di-RS1 Genome sequencing and assembly.</title>
        <authorList>
            <person name="Kim J."/>
            <person name="Nam H.Y."/>
            <person name="Kwon M."/>
            <person name="Choi J.H."/>
            <person name="Cho S.R."/>
            <person name="Kim G.-H."/>
        </authorList>
    </citation>
    <scope>NUCLEOTIDE SEQUENCE</scope>
    <source>
        <strain evidence="17">BAW_Kor-Di-RS1</strain>
        <tissue evidence="17">Whole-body</tissue>
    </source>
</reference>
<dbReference type="GO" id="GO:0005874">
    <property type="term" value="C:microtubule"/>
    <property type="evidence" value="ECO:0007669"/>
    <property type="project" value="UniProtKB-KW"/>
</dbReference>
<evidence type="ECO:0000313" key="17">
    <source>
        <dbReference type="EMBL" id="KAF9424089.1"/>
    </source>
</evidence>
<dbReference type="Gene3D" id="3.30.470.20">
    <property type="entry name" value="ATP-grasp fold, B domain"/>
    <property type="match status" value="1"/>
</dbReference>
<gene>
    <name evidence="18" type="ORF">HF086_004058</name>
    <name evidence="17" type="ORF">HW555_000798</name>
</gene>
<dbReference type="GO" id="GO:0005524">
    <property type="term" value="F:ATP binding"/>
    <property type="evidence" value="ECO:0007669"/>
    <property type="project" value="UniProtKB-KW"/>
</dbReference>
<comment type="subunit">
    <text evidence="12">Part of the neuronal tubulin polyglutamylase complex which contains TPGS1, TPGS2, TTLL1, LRRC49 and NICN1. Interacts with PCM1, CSTPP1 and LRRC49.</text>
</comment>
<name>A0A835GQS1_SPOEX</name>
<evidence type="ECO:0000313" key="19">
    <source>
        <dbReference type="Proteomes" id="UP000648187"/>
    </source>
</evidence>
<evidence type="ECO:0000256" key="10">
    <source>
        <dbReference type="ARBA" id="ARBA00023273"/>
    </source>
</evidence>
<evidence type="ECO:0000313" key="18">
    <source>
        <dbReference type="EMBL" id="KAH9633344.1"/>
    </source>
</evidence>
<dbReference type="Pfam" id="PF03133">
    <property type="entry name" value="TTL"/>
    <property type="match status" value="1"/>
</dbReference>
<keyword evidence="10" id="KW-0966">Cell projection</keyword>
<keyword evidence="7" id="KW-0067">ATP-binding</keyword>
<dbReference type="EMBL" id="JACEFF010000655">
    <property type="protein sequence ID" value="KAH9633344.1"/>
    <property type="molecule type" value="Genomic_DNA"/>
</dbReference>
<dbReference type="GO" id="GO:0015631">
    <property type="term" value="F:tubulin binding"/>
    <property type="evidence" value="ECO:0007669"/>
    <property type="project" value="TreeGrafter"/>
</dbReference>
<keyword evidence="5" id="KW-0493">Microtubule</keyword>
<proteinExistence type="inferred from homology"/>
<dbReference type="GO" id="GO:0036064">
    <property type="term" value="C:ciliary basal body"/>
    <property type="evidence" value="ECO:0007669"/>
    <property type="project" value="TreeGrafter"/>
</dbReference>
<dbReference type="SUPFAM" id="SSF56059">
    <property type="entry name" value="Glutathione synthetase ATP-binding domain-like"/>
    <property type="match status" value="1"/>
</dbReference>
<keyword evidence="9" id="KW-0206">Cytoskeleton</keyword>
<organism evidence="17 19">
    <name type="scientific">Spodoptera exigua</name>
    <name type="common">Beet armyworm</name>
    <name type="synonym">Noctua fulgens</name>
    <dbReference type="NCBI Taxonomy" id="7107"/>
    <lineage>
        <taxon>Eukaryota</taxon>
        <taxon>Metazoa</taxon>
        <taxon>Ecdysozoa</taxon>
        <taxon>Arthropoda</taxon>
        <taxon>Hexapoda</taxon>
        <taxon>Insecta</taxon>
        <taxon>Pterygota</taxon>
        <taxon>Neoptera</taxon>
        <taxon>Endopterygota</taxon>
        <taxon>Lepidoptera</taxon>
        <taxon>Glossata</taxon>
        <taxon>Ditrysia</taxon>
        <taxon>Noctuoidea</taxon>
        <taxon>Noctuidae</taxon>
        <taxon>Amphipyrinae</taxon>
        <taxon>Spodoptera</taxon>
    </lineage>
</organism>
<evidence type="ECO:0000256" key="11">
    <source>
        <dbReference type="ARBA" id="ARBA00052959"/>
    </source>
</evidence>
<dbReference type="PROSITE" id="PS51221">
    <property type="entry name" value="TTL"/>
    <property type="match status" value="1"/>
</dbReference>
<dbReference type="Proteomes" id="UP000648187">
    <property type="component" value="Unassembled WGS sequence"/>
</dbReference>
<protein>
    <recommendedName>
        <fullName evidence="13">Polyglutamylase complex subunit TTLL1</fullName>
    </recommendedName>
    <alternativeName>
        <fullName evidence="14">Tubulin polyglutamylase TTLL1</fullName>
    </alternativeName>
    <alternativeName>
        <fullName evidence="16">Tubulin polyglutamylase complex subunit 3</fullName>
    </alternativeName>
    <alternativeName>
        <fullName evidence="15">Tubulin--tyrosine ligase-like protein 1</fullName>
    </alternativeName>
</protein>
<evidence type="ECO:0000256" key="3">
    <source>
        <dbReference type="ARBA" id="ARBA00022490"/>
    </source>
</evidence>
<evidence type="ECO:0000256" key="5">
    <source>
        <dbReference type="ARBA" id="ARBA00022701"/>
    </source>
</evidence>
<dbReference type="PANTHER" id="PTHR12241">
    <property type="entry name" value="TUBULIN POLYGLUTAMYLASE"/>
    <property type="match status" value="1"/>
</dbReference>
<evidence type="ECO:0000256" key="15">
    <source>
        <dbReference type="ARBA" id="ARBA00080021"/>
    </source>
</evidence>
<dbReference type="AlphaFoldDB" id="A0A835GQS1"/>
<dbReference type="PANTHER" id="PTHR12241:SF31">
    <property type="entry name" value="POLYGLUTAMYLASE COMPLEX SUBUNIT TTLL1"/>
    <property type="match status" value="1"/>
</dbReference>
<evidence type="ECO:0000256" key="6">
    <source>
        <dbReference type="ARBA" id="ARBA00022741"/>
    </source>
</evidence>
<evidence type="ECO:0000256" key="8">
    <source>
        <dbReference type="ARBA" id="ARBA00023069"/>
    </source>
</evidence>
<evidence type="ECO:0000256" key="14">
    <source>
        <dbReference type="ARBA" id="ARBA00075351"/>
    </source>
</evidence>
<dbReference type="GO" id="GO:0070740">
    <property type="term" value="F:tubulin-glutamic acid ligase activity"/>
    <property type="evidence" value="ECO:0007669"/>
    <property type="project" value="TreeGrafter"/>
</dbReference>